<dbReference type="EMBL" id="AHMM02000013">
    <property type="protein sequence ID" value="EQA38186.1"/>
    <property type="molecule type" value="Genomic_DNA"/>
</dbReference>
<evidence type="ECO:0000313" key="2">
    <source>
        <dbReference type="EMBL" id="EQA38186.1"/>
    </source>
</evidence>
<dbReference type="InterPro" id="IPR025411">
    <property type="entry name" value="DUF4136"/>
</dbReference>
<accession>V6HDH4</accession>
<comment type="caution">
    <text evidence="2">The sequence shown here is derived from an EMBL/GenBank/DDBJ whole genome shotgun (WGS) entry which is preliminary data.</text>
</comment>
<evidence type="ECO:0000259" key="1">
    <source>
        <dbReference type="Pfam" id="PF13590"/>
    </source>
</evidence>
<dbReference type="AlphaFoldDB" id="V6HDH4"/>
<feature type="domain" description="DUF4136" evidence="1">
    <location>
        <begin position="53"/>
        <end position="231"/>
    </location>
</feature>
<evidence type="ECO:0000313" key="3">
    <source>
        <dbReference type="Proteomes" id="UP000018719"/>
    </source>
</evidence>
<proteinExistence type="predicted"/>
<dbReference type="Gene3D" id="3.30.160.670">
    <property type="match status" value="1"/>
</dbReference>
<reference evidence="2 3" key="1">
    <citation type="submission" date="2013-05" db="EMBL/GenBank/DDBJ databases">
        <authorList>
            <person name="Harkins D.M."/>
            <person name="Durkin A.S."/>
            <person name="Brinkac L.M."/>
            <person name="Haft D.H."/>
            <person name="Selengut J.D."/>
            <person name="Sanka R."/>
            <person name="DePew J."/>
            <person name="Purushe J."/>
            <person name="Hartskeerl R.A."/>
            <person name="Ahmed A."/>
            <person name="van der Linden H."/>
            <person name="Goris M.G.A."/>
            <person name="Vinetz J.M."/>
            <person name="Sutton G.G."/>
            <person name="Nierman W.C."/>
            <person name="Fouts D.E."/>
        </authorList>
    </citation>
    <scope>NUCLEOTIDE SEQUENCE [LARGE SCALE GENOMIC DNA]</scope>
    <source>
        <strain evidence="2 3">10</strain>
    </source>
</reference>
<sequence length="235" mass="27075">MGSIDEGTFLFSGGLIYSPILPSEYNFKIMKLIRNLLLLLQILWLGCTSAQIRSSYDTSLDFTKYKTFDWYPSKEKNDEKYFGDFSVQREIRFLLRRELEGRGLTLNSKKPDLLVEFHGVVESKLVEERVPAFSGMSYGYSPYYYGGPMGGIPYYGGYNSTYPYGYNNVPYQIPNQSHVQEFTDGTLLVDIVDRKTNQLVWRGWAEDTLEDLDDLKSELKSEIPKLMKGYPNSSK</sequence>
<dbReference type="Proteomes" id="UP000018719">
    <property type="component" value="Unassembled WGS sequence"/>
</dbReference>
<dbReference type="Pfam" id="PF13590">
    <property type="entry name" value="DUF4136"/>
    <property type="match status" value="1"/>
</dbReference>
<gene>
    <name evidence="2" type="ORF">LEP1GSC047_0644</name>
</gene>
<protein>
    <submittedName>
        <fullName evidence="2">PF13590 domain protein</fullName>
    </submittedName>
</protein>
<dbReference type="RefSeq" id="WP_010420348.1">
    <property type="nucleotide sequence ID" value="NZ_AHMM02000013.1"/>
</dbReference>
<name>V6HDH4_9LEPT</name>
<organism evidence="2 3">
    <name type="scientific">Leptospira inadai serovar Lyme str. 10</name>
    <dbReference type="NCBI Taxonomy" id="1049790"/>
    <lineage>
        <taxon>Bacteria</taxon>
        <taxon>Pseudomonadati</taxon>
        <taxon>Spirochaetota</taxon>
        <taxon>Spirochaetia</taxon>
        <taxon>Leptospirales</taxon>
        <taxon>Leptospiraceae</taxon>
        <taxon>Leptospira</taxon>
    </lineage>
</organism>